<accession>A0A673V552</accession>
<dbReference type="AlphaFoldDB" id="A0A673V552"/>
<sequence>GRSCGWLPPSTGPSQRGDFRQAPGSLFLAGRVGRLLAGVPSGVLRVGTCPLPWVSVQWGCRRGGGGAWGGRARTPASLSSRGISACGSVPPDADDNSNQSSIADASPIKQENSSNSSPAPEPASAAPGEGTDAKADETQADGKELPGAEARRGKEAGETDPRTEAETPPIPHQRDSACGAWAWSWAW</sequence>
<keyword evidence="5" id="KW-1185">Reference proteome</keyword>
<organism evidence="4 5">
    <name type="scientific">Suricata suricatta</name>
    <name type="common">Meerkat</name>
    <dbReference type="NCBI Taxonomy" id="37032"/>
    <lineage>
        <taxon>Eukaryota</taxon>
        <taxon>Metazoa</taxon>
        <taxon>Chordata</taxon>
        <taxon>Craniata</taxon>
        <taxon>Vertebrata</taxon>
        <taxon>Euteleostomi</taxon>
        <taxon>Mammalia</taxon>
        <taxon>Eutheria</taxon>
        <taxon>Laurasiatheria</taxon>
        <taxon>Carnivora</taxon>
        <taxon>Feliformia</taxon>
        <taxon>Herpestidae</taxon>
        <taxon>Suricata</taxon>
    </lineage>
</organism>
<proteinExistence type="inferred from homology"/>
<dbReference type="GO" id="GO:0016514">
    <property type="term" value="C:SWI/SNF complex"/>
    <property type="evidence" value="ECO:0007669"/>
    <property type="project" value="UniProtKB-ARBA"/>
</dbReference>
<feature type="compositionally biased region" description="Low complexity" evidence="3">
    <location>
        <begin position="111"/>
        <end position="127"/>
    </location>
</feature>
<evidence type="ECO:0000256" key="3">
    <source>
        <dbReference type="SAM" id="MobiDB-lite"/>
    </source>
</evidence>
<comment type="similarity">
    <text evidence="1">Belongs to the BCL7 family.</text>
</comment>
<reference evidence="4" key="2">
    <citation type="submission" date="2025-08" db="UniProtKB">
        <authorList>
            <consortium name="Ensembl"/>
        </authorList>
    </citation>
    <scope>IDENTIFICATION</scope>
</reference>
<dbReference type="PANTHER" id="PTHR12767:SF11">
    <property type="entry name" value="B-CELL CLL_LYMPHOMA 7 PROTEIN FAMILY MEMBER A"/>
    <property type="match status" value="1"/>
</dbReference>
<dbReference type="PANTHER" id="PTHR12767">
    <property type="entry name" value="BCL7 RELATED"/>
    <property type="match status" value="1"/>
</dbReference>
<protein>
    <recommendedName>
        <fullName evidence="2">B-cell CLL/lymphoma 7 protein family member A</fullName>
    </recommendedName>
</protein>
<reference evidence="4 5" key="1">
    <citation type="submission" date="2019-05" db="EMBL/GenBank/DDBJ databases">
        <title>A Chromosome-scale Meerkat (S. suricatta) Genome Assembly.</title>
        <authorList>
            <person name="Dudchenko O."/>
            <person name="Lieberman Aiden E."/>
            <person name="Tung J."/>
            <person name="Barreiro L.B."/>
            <person name="Clutton-Brock T.H."/>
        </authorList>
    </citation>
    <scope>NUCLEOTIDE SEQUENCE [LARGE SCALE GENOMIC DNA]</scope>
</reference>
<feature type="region of interest" description="Disordered" evidence="3">
    <location>
        <begin position="65"/>
        <end position="179"/>
    </location>
</feature>
<dbReference type="Proteomes" id="UP000472268">
    <property type="component" value="Chromosome 14"/>
</dbReference>
<evidence type="ECO:0000313" key="5">
    <source>
        <dbReference type="Proteomes" id="UP000472268"/>
    </source>
</evidence>
<dbReference type="InterPro" id="IPR006804">
    <property type="entry name" value="BCL7"/>
</dbReference>
<name>A0A673V552_SURSU</name>
<evidence type="ECO:0000256" key="1">
    <source>
        <dbReference type="ARBA" id="ARBA00010326"/>
    </source>
</evidence>
<evidence type="ECO:0000313" key="4">
    <source>
        <dbReference type="Ensembl" id="ENSSSUP00005028535.1"/>
    </source>
</evidence>
<reference evidence="4" key="3">
    <citation type="submission" date="2025-09" db="UniProtKB">
        <authorList>
            <consortium name="Ensembl"/>
        </authorList>
    </citation>
    <scope>IDENTIFICATION</scope>
</reference>
<feature type="compositionally biased region" description="Basic and acidic residues" evidence="3">
    <location>
        <begin position="131"/>
        <end position="165"/>
    </location>
</feature>
<evidence type="ECO:0000256" key="2">
    <source>
        <dbReference type="ARBA" id="ARBA00039458"/>
    </source>
</evidence>
<dbReference type="Ensembl" id="ENSSSUT00005032576.1">
    <property type="protein sequence ID" value="ENSSSUP00005028535.1"/>
    <property type="gene ID" value="ENSSSUG00005018433.1"/>
</dbReference>